<sequence>MASNEDADRLRKANQELVFLVTEELDSIFYSLNLNRPEQVRDSMIELLPLLVDKYGPLAAAASADWYRQMMPGSRPEQIAGPANREQISATVRWAAGDLFTDNPFATLQKLTSSLGKWTRQPGRDTIQINANRDKVGWARQPSGATTCAFCLMLASRTAAWLYDSQETALHGKDGGKYHGECDCQPILVRGVEDLPDNFDHQGAYVAYTQARESTGSRFPSADEITAALRRMYPDILTDGVHELSH</sequence>
<gene>
    <name evidence="1" type="ORF">NUH22_06015</name>
</gene>
<evidence type="ECO:0000313" key="2">
    <source>
        <dbReference type="Proteomes" id="UP001060018"/>
    </source>
</evidence>
<dbReference type="InterPro" id="IPR057369">
    <property type="entry name" value="VG15"/>
</dbReference>
<dbReference type="RefSeq" id="WP_257746150.1">
    <property type="nucleotide sequence ID" value="NZ_CP102487.1"/>
</dbReference>
<reference evidence="1" key="1">
    <citation type="journal article" date="2022" name="Pest Manag. Sci.">
        <title>Glutamicibacter halophytocola-mediated host fitness of potato tuber moth on Solanaceae crops.</title>
        <authorList>
            <person name="Wang W."/>
            <person name="Xiao G."/>
            <person name="Du G."/>
            <person name="Chang L."/>
            <person name="Yang Y."/>
            <person name="Ye J."/>
            <person name="Chen B."/>
        </authorList>
    </citation>
    <scope>NUCLEOTIDE SEQUENCE</scope>
    <source>
        <strain evidence="1">S2</strain>
    </source>
</reference>
<name>A0AA94XUI3_9MICC</name>
<proteinExistence type="predicted"/>
<dbReference type="Proteomes" id="UP001060018">
    <property type="component" value="Chromosome"/>
</dbReference>
<accession>A0AA94XUI3</accession>
<dbReference type="Pfam" id="PF25310">
    <property type="entry name" value="VG15"/>
    <property type="match status" value="1"/>
</dbReference>
<protein>
    <submittedName>
        <fullName evidence="1">Uncharacterized protein</fullName>
    </submittedName>
</protein>
<dbReference type="EMBL" id="CP102487">
    <property type="protein sequence ID" value="UUX60165.1"/>
    <property type="molecule type" value="Genomic_DNA"/>
</dbReference>
<organism evidence="1 2">
    <name type="scientific">Glutamicibacter halophytocola</name>
    <dbReference type="NCBI Taxonomy" id="1933880"/>
    <lineage>
        <taxon>Bacteria</taxon>
        <taxon>Bacillati</taxon>
        <taxon>Actinomycetota</taxon>
        <taxon>Actinomycetes</taxon>
        <taxon>Micrococcales</taxon>
        <taxon>Micrococcaceae</taxon>
        <taxon>Glutamicibacter</taxon>
    </lineage>
</organism>
<evidence type="ECO:0000313" key="1">
    <source>
        <dbReference type="EMBL" id="UUX60165.1"/>
    </source>
</evidence>
<dbReference type="AlphaFoldDB" id="A0AA94XUI3"/>